<dbReference type="InterPro" id="IPR015813">
    <property type="entry name" value="Pyrv/PenolPyrv_kinase-like_dom"/>
</dbReference>
<dbReference type="InterPro" id="IPR011206">
    <property type="entry name" value="Citrate_lyase_beta/mcl1/mcl2"/>
</dbReference>
<dbReference type="PANTHER" id="PTHR32308:SF10">
    <property type="entry name" value="CITRATE LYASE SUBUNIT BETA"/>
    <property type="match status" value="1"/>
</dbReference>
<evidence type="ECO:0000256" key="1">
    <source>
        <dbReference type="ARBA" id="ARBA00001946"/>
    </source>
</evidence>
<feature type="domain" description="HpcH/HpaI aldolase/citrate lyase" evidence="5">
    <location>
        <begin position="7"/>
        <end position="225"/>
    </location>
</feature>
<organism evidence="6 7">
    <name type="scientific">Methyloligella solikamskensis</name>
    <dbReference type="NCBI Taxonomy" id="1177756"/>
    <lineage>
        <taxon>Bacteria</taxon>
        <taxon>Pseudomonadati</taxon>
        <taxon>Pseudomonadota</taxon>
        <taxon>Alphaproteobacteria</taxon>
        <taxon>Hyphomicrobiales</taxon>
        <taxon>Hyphomicrobiaceae</taxon>
        <taxon>Methyloligella</taxon>
    </lineage>
</organism>
<dbReference type="PANTHER" id="PTHR32308">
    <property type="entry name" value="LYASE BETA SUBUNIT, PUTATIVE (AFU_ORTHOLOGUE AFUA_4G13030)-RELATED"/>
    <property type="match status" value="1"/>
</dbReference>
<gene>
    <name evidence="6" type="ORF">ACFQ2F_02005</name>
</gene>
<evidence type="ECO:0000313" key="6">
    <source>
        <dbReference type="EMBL" id="MFD0985866.1"/>
    </source>
</evidence>
<accession>A0ABW3J7Z5</accession>
<dbReference type="GO" id="GO:0016829">
    <property type="term" value="F:lyase activity"/>
    <property type="evidence" value="ECO:0007669"/>
    <property type="project" value="UniProtKB-KW"/>
</dbReference>
<reference evidence="7" key="1">
    <citation type="journal article" date="2019" name="Int. J. Syst. Evol. Microbiol.">
        <title>The Global Catalogue of Microorganisms (GCM) 10K type strain sequencing project: providing services to taxonomists for standard genome sequencing and annotation.</title>
        <authorList>
            <consortium name="The Broad Institute Genomics Platform"/>
            <consortium name="The Broad Institute Genome Sequencing Center for Infectious Disease"/>
            <person name="Wu L."/>
            <person name="Ma J."/>
        </authorList>
    </citation>
    <scope>NUCLEOTIDE SEQUENCE [LARGE SCALE GENOMIC DNA]</scope>
    <source>
        <strain evidence="7">CCUG 61697</strain>
    </source>
</reference>
<evidence type="ECO:0000259" key="5">
    <source>
        <dbReference type="Pfam" id="PF03328"/>
    </source>
</evidence>
<keyword evidence="4" id="KW-0460">Magnesium</keyword>
<dbReference type="Gene3D" id="3.20.20.60">
    <property type="entry name" value="Phosphoenolpyruvate-binding domains"/>
    <property type="match status" value="1"/>
</dbReference>
<comment type="similarity">
    <text evidence="2">Belongs to the HpcH/HpaI aldolase family.</text>
</comment>
<proteinExistence type="inferred from homology"/>
<dbReference type="InterPro" id="IPR040442">
    <property type="entry name" value="Pyrv_kinase-like_dom_sf"/>
</dbReference>
<name>A0ABW3J7Z5_9HYPH</name>
<evidence type="ECO:0000256" key="4">
    <source>
        <dbReference type="ARBA" id="ARBA00022842"/>
    </source>
</evidence>
<evidence type="ECO:0000256" key="3">
    <source>
        <dbReference type="ARBA" id="ARBA00022723"/>
    </source>
</evidence>
<sequence>MHGRPRRSALYMPGSNKRALEKAKTIPADALIFDLEDSVAPDSKAEARDQVCAAVKEGGYEGHETVIRVNALETPWGTDDLHAACEAAPDAILVPKVIHSGDIISAAKILQSCNAPEKVRLWAMMETPMAILNARTIAATAVYEDNRLCCLVMGTNDLIRESRAHAHYDRFAVVPWLAMTLVAARAYKLDILDGVYNDFNDTEGLREECERGSSLGMDGKTLIHPSQVGPCNEVFTPSASEVEWSRKIIEAFRKPENENEGVIVVEGQMVERLHLTMAERTVDIAEQIADREALVG</sequence>
<protein>
    <submittedName>
        <fullName evidence="6">HpcH/HpaI aldolase/citrate lyase family protein</fullName>
    </submittedName>
</protein>
<dbReference type="Pfam" id="PF03328">
    <property type="entry name" value="HpcH_HpaI"/>
    <property type="match status" value="1"/>
</dbReference>
<dbReference type="Proteomes" id="UP001597102">
    <property type="component" value="Unassembled WGS sequence"/>
</dbReference>
<keyword evidence="3" id="KW-0479">Metal-binding</keyword>
<evidence type="ECO:0000313" key="7">
    <source>
        <dbReference type="Proteomes" id="UP001597102"/>
    </source>
</evidence>
<keyword evidence="7" id="KW-1185">Reference proteome</keyword>
<dbReference type="PIRSF" id="PIRSF015582">
    <property type="entry name" value="Cit_lyase_B"/>
    <property type="match status" value="1"/>
</dbReference>
<dbReference type="SUPFAM" id="SSF51621">
    <property type="entry name" value="Phosphoenolpyruvate/pyruvate domain"/>
    <property type="match status" value="1"/>
</dbReference>
<evidence type="ECO:0000256" key="2">
    <source>
        <dbReference type="ARBA" id="ARBA00005568"/>
    </source>
</evidence>
<dbReference type="EMBL" id="JBHTJO010000001">
    <property type="protein sequence ID" value="MFD0985866.1"/>
    <property type="molecule type" value="Genomic_DNA"/>
</dbReference>
<comment type="cofactor">
    <cofactor evidence="1">
        <name>Mg(2+)</name>
        <dbReference type="ChEBI" id="CHEBI:18420"/>
    </cofactor>
</comment>
<dbReference type="InterPro" id="IPR005000">
    <property type="entry name" value="Aldolase/citrate-lyase_domain"/>
</dbReference>
<keyword evidence="6" id="KW-0456">Lyase</keyword>
<dbReference type="RefSeq" id="WP_379084949.1">
    <property type="nucleotide sequence ID" value="NZ_JBHTJO010000001.1"/>
</dbReference>
<comment type="caution">
    <text evidence="6">The sequence shown here is derived from an EMBL/GenBank/DDBJ whole genome shotgun (WGS) entry which is preliminary data.</text>
</comment>